<dbReference type="Proteomes" id="UP000030745">
    <property type="component" value="Unassembled WGS sequence"/>
</dbReference>
<dbReference type="RefSeq" id="XP_012202315.1">
    <property type="nucleotide sequence ID" value="XM_012346925.1"/>
</dbReference>
<proteinExistence type="predicted"/>
<keyword evidence="3" id="KW-1185">Reference proteome</keyword>
<reference evidence="2 3" key="1">
    <citation type="journal article" date="2013" name="PLoS Genet.">
        <title>Distinctive expansion of potential virulence genes in the genome of the oomycete fish pathogen Saprolegnia parasitica.</title>
        <authorList>
            <person name="Jiang R.H."/>
            <person name="de Bruijn I."/>
            <person name="Haas B.J."/>
            <person name="Belmonte R."/>
            <person name="Lobach L."/>
            <person name="Christie J."/>
            <person name="van den Ackerveken G."/>
            <person name="Bottin A."/>
            <person name="Bulone V."/>
            <person name="Diaz-Moreno S.M."/>
            <person name="Dumas B."/>
            <person name="Fan L."/>
            <person name="Gaulin E."/>
            <person name="Govers F."/>
            <person name="Grenville-Briggs L.J."/>
            <person name="Horner N.R."/>
            <person name="Levin J.Z."/>
            <person name="Mammella M."/>
            <person name="Meijer H.J."/>
            <person name="Morris P."/>
            <person name="Nusbaum C."/>
            <person name="Oome S."/>
            <person name="Phillips A.J."/>
            <person name="van Rooyen D."/>
            <person name="Rzeszutek E."/>
            <person name="Saraiva M."/>
            <person name="Secombes C.J."/>
            <person name="Seidl M.F."/>
            <person name="Snel B."/>
            <person name="Stassen J.H."/>
            <person name="Sykes S."/>
            <person name="Tripathy S."/>
            <person name="van den Berg H."/>
            <person name="Vega-Arreguin J.C."/>
            <person name="Wawra S."/>
            <person name="Young S.K."/>
            <person name="Zeng Q."/>
            <person name="Dieguez-Uribeondo J."/>
            <person name="Russ C."/>
            <person name="Tyler B.M."/>
            <person name="van West P."/>
        </authorList>
    </citation>
    <scope>NUCLEOTIDE SEQUENCE [LARGE SCALE GENOMIC DNA]</scope>
    <source>
        <strain evidence="2 3">CBS 223.65</strain>
    </source>
</reference>
<sequence>MTRSSVPPSMAHMKPCVVTRPRPSEAPSQETTLPAEDEETHSLVLETEEVHSDDGLDADLNDYGDDGLDEEDFNFEYEAEPLFHADQHDAQASTQHAVNERSRLKAFATDLYPCVRALCRFQNPVLSDRPCDVDGCGAGATSICKTCHDMHTVAHMCQHHADVHFKQAIGHKMICSTEQVAKDIKCCPDGIVTEARIVRLHTFDIDADRVFLKTCADHRVGPLLVGMGFMPDNMDHPSTLFRII</sequence>
<gene>
    <name evidence="2" type="ORF">SPRG_07647</name>
</gene>
<dbReference type="VEuPathDB" id="FungiDB:SPRG_07647"/>
<dbReference type="EMBL" id="KK583220">
    <property type="protein sequence ID" value="KDO26933.1"/>
    <property type="molecule type" value="Genomic_DNA"/>
</dbReference>
<name>A0A067C8T8_SAPPC</name>
<dbReference type="AlphaFoldDB" id="A0A067C8T8"/>
<dbReference type="GeneID" id="24129903"/>
<organism evidence="2 3">
    <name type="scientific">Saprolegnia parasitica (strain CBS 223.65)</name>
    <dbReference type="NCBI Taxonomy" id="695850"/>
    <lineage>
        <taxon>Eukaryota</taxon>
        <taxon>Sar</taxon>
        <taxon>Stramenopiles</taxon>
        <taxon>Oomycota</taxon>
        <taxon>Saprolegniomycetes</taxon>
        <taxon>Saprolegniales</taxon>
        <taxon>Saprolegniaceae</taxon>
        <taxon>Saprolegnia</taxon>
    </lineage>
</organism>
<feature type="region of interest" description="Disordered" evidence="1">
    <location>
        <begin position="1"/>
        <end position="58"/>
    </location>
</feature>
<evidence type="ECO:0000313" key="2">
    <source>
        <dbReference type="EMBL" id="KDO26933.1"/>
    </source>
</evidence>
<dbReference type="KEGG" id="spar:SPRG_07647"/>
<evidence type="ECO:0000313" key="3">
    <source>
        <dbReference type="Proteomes" id="UP000030745"/>
    </source>
</evidence>
<protein>
    <submittedName>
        <fullName evidence="2">Uncharacterized protein</fullName>
    </submittedName>
</protein>
<accession>A0A067C8T8</accession>
<evidence type="ECO:0000256" key="1">
    <source>
        <dbReference type="SAM" id="MobiDB-lite"/>
    </source>
</evidence>